<gene>
    <name evidence="6" type="ORF">AVDCRST_MAG37-1953</name>
</gene>
<sequence>MTTQEGVTGEQTRVLLADDHKLFREGVASLLERAEDVELVGEAATGEEAVHLAGELLADVVLMDLKMPGLDGIEATRAIVGRNPHIGVIMVTMFEDDESVLAALKAGARGYILKDADRGMLLRAIRAVAQGEALLGAPIARRVLEQFTQPSPMPVLVSREKPSPLFDELTPRELEVLRLIAQGLRNREIAQKLVISEKTVGNHVSNIFTKLQVADRVQAIIRAREAGLGEAQP</sequence>
<evidence type="ECO:0000256" key="1">
    <source>
        <dbReference type="ARBA" id="ARBA00022553"/>
    </source>
</evidence>
<dbReference type="InterPro" id="IPR039420">
    <property type="entry name" value="WalR-like"/>
</dbReference>
<dbReference type="EMBL" id="CADCVD010000091">
    <property type="protein sequence ID" value="CAA9447221.1"/>
    <property type="molecule type" value="Genomic_DNA"/>
</dbReference>
<dbReference type="CDD" id="cd06170">
    <property type="entry name" value="LuxR_C_like"/>
    <property type="match status" value="1"/>
</dbReference>
<dbReference type="Pfam" id="PF00072">
    <property type="entry name" value="Response_reg"/>
    <property type="match status" value="1"/>
</dbReference>
<dbReference type="Pfam" id="PF00196">
    <property type="entry name" value="GerE"/>
    <property type="match status" value="1"/>
</dbReference>
<dbReference type="PRINTS" id="PR00038">
    <property type="entry name" value="HTHLUXR"/>
</dbReference>
<dbReference type="PROSITE" id="PS00622">
    <property type="entry name" value="HTH_LUXR_1"/>
    <property type="match status" value="1"/>
</dbReference>
<feature type="domain" description="Response regulatory" evidence="5">
    <location>
        <begin position="13"/>
        <end position="129"/>
    </location>
</feature>
<name>A0A6J4QTT4_9ACTN</name>
<dbReference type="InterPro" id="IPR001789">
    <property type="entry name" value="Sig_transdc_resp-reg_receiver"/>
</dbReference>
<dbReference type="InterPro" id="IPR058245">
    <property type="entry name" value="NreC/VraR/RcsB-like_REC"/>
</dbReference>
<dbReference type="SUPFAM" id="SSF46894">
    <property type="entry name" value="C-terminal effector domain of the bipartite response regulators"/>
    <property type="match status" value="1"/>
</dbReference>
<evidence type="ECO:0000256" key="2">
    <source>
        <dbReference type="ARBA" id="ARBA00023125"/>
    </source>
</evidence>
<dbReference type="GO" id="GO:0000160">
    <property type="term" value="P:phosphorelay signal transduction system"/>
    <property type="evidence" value="ECO:0007669"/>
    <property type="project" value="InterPro"/>
</dbReference>
<evidence type="ECO:0000256" key="3">
    <source>
        <dbReference type="PROSITE-ProRule" id="PRU00169"/>
    </source>
</evidence>
<dbReference type="GO" id="GO:0003677">
    <property type="term" value="F:DNA binding"/>
    <property type="evidence" value="ECO:0007669"/>
    <property type="project" value="UniProtKB-KW"/>
</dbReference>
<evidence type="ECO:0000259" key="5">
    <source>
        <dbReference type="PROSITE" id="PS50110"/>
    </source>
</evidence>
<dbReference type="InterPro" id="IPR011006">
    <property type="entry name" value="CheY-like_superfamily"/>
</dbReference>
<dbReference type="SMART" id="SM00421">
    <property type="entry name" value="HTH_LUXR"/>
    <property type="match status" value="1"/>
</dbReference>
<reference evidence="6" key="1">
    <citation type="submission" date="2020-02" db="EMBL/GenBank/DDBJ databases">
        <authorList>
            <person name="Meier V. D."/>
        </authorList>
    </citation>
    <scope>NUCLEOTIDE SEQUENCE</scope>
    <source>
        <strain evidence="6">AVDCRST_MAG37</strain>
    </source>
</reference>
<protein>
    <recommendedName>
        <fullName evidence="7">Two-component transcriptional response regulator, LuxR family</fullName>
    </recommendedName>
</protein>
<evidence type="ECO:0000259" key="4">
    <source>
        <dbReference type="PROSITE" id="PS50043"/>
    </source>
</evidence>
<keyword evidence="2" id="KW-0238">DNA-binding</keyword>
<feature type="domain" description="HTH luxR-type" evidence="4">
    <location>
        <begin position="162"/>
        <end position="227"/>
    </location>
</feature>
<accession>A0A6J4QTT4</accession>
<feature type="modified residue" description="4-aspartylphosphate" evidence="3">
    <location>
        <position position="64"/>
    </location>
</feature>
<proteinExistence type="predicted"/>
<evidence type="ECO:0000313" key="6">
    <source>
        <dbReference type="EMBL" id="CAA9447221.1"/>
    </source>
</evidence>
<dbReference type="InterPro" id="IPR000792">
    <property type="entry name" value="Tscrpt_reg_LuxR_C"/>
</dbReference>
<dbReference type="PROSITE" id="PS50110">
    <property type="entry name" value="RESPONSE_REGULATORY"/>
    <property type="match status" value="1"/>
</dbReference>
<keyword evidence="1 3" id="KW-0597">Phosphoprotein</keyword>
<dbReference type="SUPFAM" id="SSF52172">
    <property type="entry name" value="CheY-like"/>
    <property type="match status" value="1"/>
</dbReference>
<dbReference type="PROSITE" id="PS50043">
    <property type="entry name" value="HTH_LUXR_2"/>
    <property type="match status" value="1"/>
</dbReference>
<dbReference type="Gene3D" id="3.40.50.2300">
    <property type="match status" value="1"/>
</dbReference>
<dbReference type="SMART" id="SM00448">
    <property type="entry name" value="REC"/>
    <property type="match status" value="1"/>
</dbReference>
<dbReference type="PANTHER" id="PTHR43214">
    <property type="entry name" value="TWO-COMPONENT RESPONSE REGULATOR"/>
    <property type="match status" value="1"/>
</dbReference>
<dbReference type="PANTHER" id="PTHR43214:SF43">
    <property type="entry name" value="TWO-COMPONENT RESPONSE REGULATOR"/>
    <property type="match status" value="1"/>
</dbReference>
<dbReference type="AlphaFoldDB" id="A0A6J4QTT4"/>
<dbReference type="InterPro" id="IPR016032">
    <property type="entry name" value="Sig_transdc_resp-reg_C-effctor"/>
</dbReference>
<dbReference type="GO" id="GO:0006355">
    <property type="term" value="P:regulation of DNA-templated transcription"/>
    <property type="evidence" value="ECO:0007669"/>
    <property type="project" value="InterPro"/>
</dbReference>
<evidence type="ECO:0008006" key="7">
    <source>
        <dbReference type="Google" id="ProtNLM"/>
    </source>
</evidence>
<dbReference type="CDD" id="cd17535">
    <property type="entry name" value="REC_NarL-like"/>
    <property type="match status" value="1"/>
</dbReference>
<organism evidence="6">
    <name type="scientific">uncultured Rubrobacteraceae bacterium</name>
    <dbReference type="NCBI Taxonomy" id="349277"/>
    <lineage>
        <taxon>Bacteria</taxon>
        <taxon>Bacillati</taxon>
        <taxon>Actinomycetota</taxon>
        <taxon>Rubrobacteria</taxon>
        <taxon>Rubrobacterales</taxon>
        <taxon>Rubrobacteraceae</taxon>
        <taxon>environmental samples</taxon>
    </lineage>
</organism>